<name>A0A5D0CP05_9BACL</name>
<keyword evidence="2" id="KW-1185">Reference proteome</keyword>
<dbReference type="OrthoDB" id="3074478at2"/>
<dbReference type="EMBL" id="VSDO01000005">
    <property type="protein sequence ID" value="TYA10964.1"/>
    <property type="molecule type" value="Genomic_DNA"/>
</dbReference>
<evidence type="ECO:0000313" key="2">
    <source>
        <dbReference type="Proteomes" id="UP000325218"/>
    </source>
</evidence>
<proteinExistence type="predicted"/>
<dbReference type="Proteomes" id="UP000325218">
    <property type="component" value="Unassembled WGS sequence"/>
</dbReference>
<reference evidence="1 2" key="1">
    <citation type="submission" date="2019-08" db="EMBL/GenBank/DDBJ databases">
        <title>Genome sequencing of Paenibacillus faecis DSM 23593(T).</title>
        <authorList>
            <person name="Kook J.-K."/>
            <person name="Park S.-N."/>
            <person name="Lim Y.K."/>
        </authorList>
    </citation>
    <scope>NUCLEOTIDE SEQUENCE [LARGE SCALE GENOMIC DNA]</scope>
    <source>
        <strain evidence="1 2">DSM 23593</strain>
    </source>
</reference>
<organism evidence="1 2">
    <name type="scientific">Paenibacillus faecis</name>
    <dbReference type="NCBI Taxonomy" id="862114"/>
    <lineage>
        <taxon>Bacteria</taxon>
        <taxon>Bacillati</taxon>
        <taxon>Bacillota</taxon>
        <taxon>Bacilli</taxon>
        <taxon>Bacillales</taxon>
        <taxon>Paenibacillaceae</taxon>
        <taxon>Paenibacillus</taxon>
    </lineage>
</organism>
<protein>
    <submittedName>
        <fullName evidence="1">Uncharacterized protein</fullName>
    </submittedName>
</protein>
<dbReference type="AlphaFoldDB" id="A0A5D0CP05"/>
<evidence type="ECO:0000313" key="1">
    <source>
        <dbReference type="EMBL" id="TYA10964.1"/>
    </source>
</evidence>
<accession>A0A5D0CP05</accession>
<sequence length="144" mass="16956">MREVSIRKLLKLSTLSESDRDYLQAELNDAKFRRKFRTGGCPICGEELSHRSWSEDYWGVVETITLCGRSSEDTHFKDHYSYGYTDLIAGNFEASYNYATPYDEVEKLRTEWLLAATSYKNRCKKNQKLAYRKAKSQQRRMKRA</sequence>
<gene>
    <name evidence="1" type="ORF">FRY98_24675</name>
</gene>
<comment type="caution">
    <text evidence="1">The sequence shown here is derived from an EMBL/GenBank/DDBJ whole genome shotgun (WGS) entry which is preliminary data.</text>
</comment>
<dbReference type="RefSeq" id="WP_148457136.1">
    <property type="nucleotide sequence ID" value="NZ_VSDO01000005.1"/>
</dbReference>